<keyword evidence="4 9" id="KW-0698">rRNA processing</keyword>
<keyword evidence="3 9" id="KW-0690">Ribosome biogenesis</keyword>
<organism evidence="11 12">
    <name type="scientific">Ambispora gerdemannii</name>
    <dbReference type="NCBI Taxonomy" id="144530"/>
    <lineage>
        <taxon>Eukaryota</taxon>
        <taxon>Fungi</taxon>
        <taxon>Fungi incertae sedis</taxon>
        <taxon>Mucoromycota</taxon>
        <taxon>Glomeromycotina</taxon>
        <taxon>Glomeromycetes</taxon>
        <taxon>Archaeosporales</taxon>
        <taxon>Ambisporaceae</taxon>
        <taxon>Ambispora</taxon>
    </lineage>
</organism>
<evidence type="ECO:0000256" key="1">
    <source>
        <dbReference type="ARBA" id="ARBA00004604"/>
    </source>
</evidence>
<evidence type="ECO:0000256" key="5">
    <source>
        <dbReference type="ARBA" id="ARBA00023054"/>
    </source>
</evidence>
<evidence type="ECO:0000256" key="2">
    <source>
        <dbReference type="ARBA" id="ARBA00009418"/>
    </source>
</evidence>
<evidence type="ECO:0000313" key="12">
    <source>
        <dbReference type="Proteomes" id="UP000789831"/>
    </source>
</evidence>
<keyword evidence="6 9" id="KW-0539">Nucleus</keyword>
<dbReference type="EMBL" id="CAJVPL010000376">
    <property type="protein sequence ID" value="CAG8489456.1"/>
    <property type="molecule type" value="Genomic_DNA"/>
</dbReference>
<dbReference type="GO" id="GO:0005730">
    <property type="term" value="C:nucleolus"/>
    <property type="evidence" value="ECO:0007669"/>
    <property type="project" value="UniProtKB-SubCell"/>
</dbReference>
<dbReference type="PANTHER" id="PTHR21738">
    <property type="entry name" value="RIBOSOMAL RNA PROCESSING PROTEIN 36 HOMOLOG"/>
    <property type="match status" value="1"/>
</dbReference>
<keyword evidence="5" id="KW-0175">Coiled coil</keyword>
<dbReference type="AlphaFoldDB" id="A0A9N8ZBV9"/>
<comment type="function">
    <text evidence="8 9">Component of the 90S pre-ribosome involved in the maturation of rRNAs. Required for early cleavages of the pre-RNAs in the 40S ribosomal subunit maturation pathway.</text>
</comment>
<dbReference type="GO" id="GO:0000462">
    <property type="term" value="P:maturation of SSU-rRNA from tricistronic rRNA transcript (SSU-rRNA, 5.8S rRNA, LSU-rRNA)"/>
    <property type="evidence" value="ECO:0007669"/>
    <property type="project" value="TreeGrafter"/>
</dbReference>
<name>A0A9N8ZBV9_9GLOM</name>
<accession>A0A9N8ZBV9</accession>
<evidence type="ECO:0000256" key="3">
    <source>
        <dbReference type="ARBA" id="ARBA00022517"/>
    </source>
</evidence>
<dbReference type="PANTHER" id="PTHR21738:SF0">
    <property type="entry name" value="RIBOSOMAL RNA PROCESSING PROTEIN 36 HOMOLOG"/>
    <property type="match status" value="1"/>
</dbReference>
<keyword evidence="12" id="KW-1185">Reference proteome</keyword>
<dbReference type="Pfam" id="PF06102">
    <property type="entry name" value="RRP36"/>
    <property type="match status" value="1"/>
</dbReference>
<reference evidence="11" key="1">
    <citation type="submission" date="2021-06" db="EMBL/GenBank/DDBJ databases">
        <authorList>
            <person name="Kallberg Y."/>
            <person name="Tangrot J."/>
            <person name="Rosling A."/>
        </authorList>
    </citation>
    <scope>NUCLEOTIDE SEQUENCE</scope>
    <source>
        <strain evidence="11">MT106</strain>
    </source>
</reference>
<evidence type="ECO:0000256" key="4">
    <source>
        <dbReference type="ARBA" id="ARBA00022552"/>
    </source>
</evidence>
<comment type="similarity">
    <text evidence="2 9">Belongs to the RRP36 family.</text>
</comment>
<evidence type="ECO:0000256" key="6">
    <source>
        <dbReference type="ARBA" id="ARBA00023242"/>
    </source>
</evidence>
<protein>
    <recommendedName>
        <fullName evidence="9">rRNA biogenesis protein RRP36</fullName>
    </recommendedName>
</protein>
<dbReference type="OrthoDB" id="448446at2759"/>
<proteinExistence type="inferred from homology"/>
<gene>
    <name evidence="11" type="ORF">AGERDE_LOCUS3670</name>
</gene>
<evidence type="ECO:0000256" key="8">
    <source>
        <dbReference type="ARBA" id="ARBA00025053"/>
    </source>
</evidence>
<dbReference type="InterPro" id="IPR009292">
    <property type="entry name" value="RRP36"/>
</dbReference>
<comment type="subunit">
    <text evidence="9">Associates with 90S and pre-40S pre-ribosomal particles.</text>
</comment>
<comment type="caution">
    <text evidence="11">The sequence shown here is derived from an EMBL/GenBank/DDBJ whole genome shotgun (WGS) entry which is preliminary data.</text>
</comment>
<comment type="subcellular location">
    <subcellularLocation>
        <location evidence="1 9">Nucleus</location>
        <location evidence="1 9">Nucleolus</location>
    </subcellularLocation>
</comment>
<evidence type="ECO:0000256" key="7">
    <source>
        <dbReference type="ARBA" id="ARBA00023274"/>
    </source>
</evidence>
<feature type="region of interest" description="Disordered" evidence="10">
    <location>
        <begin position="152"/>
        <end position="171"/>
    </location>
</feature>
<sequence>MSFVPIEISSKKPISRFRQVVEIPSKKRRDPRFDNLSGKFNEDLFEKSYNFLDNYKKNELETIKEQIRRAKDPNTRDELQKLLIKMQSRINTEHIARQKKQLRRGVKKKELELVSKGKKPFYLKKSAEKELELVEKFKNTDPKNVEKIIEKRRKKNAAKEHKNVPFKRRKT</sequence>
<evidence type="ECO:0000256" key="9">
    <source>
        <dbReference type="RuleBase" id="RU368027"/>
    </source>
</evidence>
<dbReference type="GO" id="GO:0030686">
    <property type="term" value="C:90S preribosome"/>
    <property type="evidence" value="ECO:0007669"/>
    <property type="project" value="TreeGrafter"/>
</dbReference>
<keyword evidence="7 9" id="KW-0687">Ribonucleoprotein</keyword>
<evidence type="ECO:0000313" key="11">
    <source>
        <dbReference type="EMBL" id="CAG8489456.1"/>
    </source>
</evidence>
<evidence type="ECO:0000256" key="10">
    <source>
        <dbReference type="SAM" id="MobiDB-lite"/>
    </source>
</evidence>
<dbReference type="Proteomes" id="UP000789831">
    <property type="component" value="Unassembled WGS sequence"/>
</dbReference>